<protein>
    <recommendedName>
        <fullName evidence="7">Putative nickel-responsive regulator</fullName>
    </recommendedName>
</protein>
<keyword evidence="2 7" id="KW-0533">Nickel</keyword>
<dbReference type="CDD" id="cd22231">
    <property type="entry name" value="RHH_NikR_HicB-like"/>
    <property type="match status" value="1"/>
</dbReference>
<evidence type="ECO:0000256" key="1">
    <source>
        <dbReference type="ARBA" id="ARBA00008478"/>
    </source>
</evidence>
<keyword evidence="5 7" id="KW-0238">DNA-binding</keyword>
<dbReference type="RefSeq" id="WP_131575845.1">
    <property type="nucleotide sequence ID" value="NZ_CBCSAJ010000043.1"/>
</dbReference>
<dbReference type="InterPro" id="IPR045865">
    <property type="entry name" value="ACT-like_dom_sf"/>
</dbReference>
<sequence>MQRVTMTIEDDQLAALDAYAGQRGYASRSEAMRDVLAGVQMAATDADSDATCIATLTYLFDHDIRDLTRRLATQAHSHHHLQLSTLHVHITHDDCLEVVVLRGTVGQVRRMADAILTQKGVRMGQLHVMPLPVGSEAD</sequence>
<evidence type="ECO:0000259" key="9">
    <source>
        <dbReference type="Pfam" id="PF08753"/>
    </source>
</evidence>
<feature type="binding site" evidence="7">
    <location>
        <position position="89"/>
    </location>
    <ligand>
        <name>Ni(2+)</name>
        <dbReference type="ChEBI" id="CHEBI:49786"/>
    </ligand>
</feature>
<feature type="binding site" evidence="7">
    <location>
        <position position="95"/>
    </location>
    <ligand>
        <name>Ni(2+)</name>
        <dbReference type="ChEBI" id="CHEBI:49786"/>
    </ligand>
</feature>
<keyword evidence="3 7" id="KW-0479">Metal-binding</keyword>
<proteinExistence type="inferred from homology"/>
<evidence type="ECO:0000256" key="2">
    <source>
        <dbReference type="ARBA" id="ARBA00022596"/>
    </source>
</evidence>
<dbReference type="InterPro" id="IPR013321">
    <property type="entry name" value="Arc_rbn_hlx_hlx"/>
</dbReference>
<evidence type="ECO:0000256" key="4">
    <source>
        <dbReference type="ARBA" id="ARBA00023015"/>
    </source>
</evidence>
<dbReference type="HAMAP" id="MF_00476">
    <property type="entry name" value="NikR"/>
    <property type="match status" value="1"/>
</dbReference>
<dbReference type="InterPro" id="IPR027271">
    <property type="entry name" value="Acetolactate_synth/TF_NikR_C"/>
</dbReference>
<gene>
    <name evidence="10" type="primary">nikR</name>
    <name evidence="10" type="ORF">ACFQ5P_19155</name>
</gene>
<evidence type="ECO:0000313" key="11">
    <source>
        <dbReference type="Proteomes" id="UP001597302"/>
    </source>
</evidence>
<keyword evidence="4 7" id="KW-0805">Transcription regulation</keyword>
<dbReference type="Pfam" id="PF08753">
    <property type="entry name" value="NikR_C"/>
    <property type="match status" value="1"/>
</dbReference>
<dbReference type="InterPro" id="IPR050192">
    <property type="entry name" value="CopG/NikR_regulator"/>
</dbReference>
<evidence type="ECO:0000259" key="8">
    <source>
        <dbReference type="Pfam" id="PF01402"/>
    </source>
</evidence>
<evidence type="ECO:0000313" key="10">
    <source>
        <dbReference type="EMBL" id="MFD1483417.1"/>
    </source>
</evidence>
<organism evidence="10 11">
    <name type="scientific">Paracoccus nototheniae</name>
    <dbReference type="NCBI Taxonomy" id="2489002"/>
    <lineage>
        <taxon>Bacteria</taxon>
        <taxon>Pseudomonadati</taxon>
        <taxon>Pseudomonadota</taxon>
        <taxon>Alphaproteobacteria</taxon>
        <taxon>Rhodobacterales</taxon>
        <taxon>Paracoccaceae</taxon>
        <taxon>Paracoccus</taxon>
    </lineage>
</organism>
<evidence type="ECO:0000256" key="3">
    <source>
        <dbReference type="ARBA" id="ARBA00022723"/>
    </source>
</evidence>
<comment type="function">
    <text evidence="7">Transcriptional regulator.</text>
</comment>
<dbReference type="NCBIfam" id="NF002815">
    <property type="entry name" value="PRK02967.1"/>
    <property type="match status" value="1"/>
</dbReference>
<keyword evidence="6 7" id="KW-0804">Transcription</keyword>
<comment type="cofactor">
    <cofactor evidence="7">
        <name>Ni(2+)</name>
        <dbReference type="ChEBI" id="CHEBI:49786"/>
    </cofactor>
    <text evidence="7">Binds 1 nickel ion per subunit.</text>
</comment>
<dbReference type="InterPro" id="IPR022988">
    <property type="entry name" value="Ni_resp_reg_NikR"/>
</dbReference>
<evidence type="ECO:0000256" key="6">
    <source>
        <dbReference type="ARBA" id="ARBA00023163"/>
    </source>
</evidence>
<feature type="domain" description="Transcription factor NikR nickel binding C-terminal" evidence="9">
    <location>
        <begin position="53"/>
        <end position="128"/>
    </location>
</feature>
<dbReference type="InterPro" id="IPR014864">
    <property type="entry name" value="TF_NikR_Ni-bd_C"/>
</dbReference>
<dbReference type="InterPro" id="IPR002145">
    <property type="entry name" value="CopG"/>
</dbReference>
<dbReference type="Pfam" id="PF01402">
    <property type="entry name" value="RHH_1"/>
    <property type="match status" value="1"/>
</dbReference>
<comment type="similarity">
    <text evidence="1 7">Belongs to the transcriptional regulatory CopG/NikR family.</text>
</comment>
<comment type="caution">
    <text evidence="10">The sequence shown here is derived from an EMBL/GenBank/DDBJ whole genome shotgun (WGS) entry which is preliminary data.</text>
</comment>
<keyword evidence="11" id="KW-1185">Reference proteome</keyword>
<feature type="binding site" evidence="7">
    <location>
        <position position="76"/>
    </location>
    <ligand>
        <name>Ni(2+)</name>
        <dbReference type="ChEBI" id="CHEBI:49786"/>
    </ligand>
</feature>
<dbReference type="SUPFAM" id="SSF55021">
    <property type="entry name" value="ACT-like"/>
    <property type="match status" value="1"/>
</dbReference>
<evidence type="ECO:0000256" key="7">
    <source>
        <dbReference type="HAMAP-Rule" id="MF_00476"/>
    </source>
</evidence>
<feature type="domain" description="Ribbon-helix-helix protein CopG" evidence="8">
    <location>
        <begin position="3"/>
        <end position="36"/>
    </location>
</feature>
<dbReference type="Gene3D" id="3.30.70.1150">
    <property type="entry name" value="ACT-like. Chain A, domain 2"/>
    <property type="match status" value="1"/>
</dbReference>
<name>A0ABW4E207_9RHOB</name>
<dbReference type="Proteomes" id="UP001597302">
    <property type="component" value="Unassembled WGS sequence"/>
</dbReference>
<evidence type="ECO:0000256" key="5">
    <source>
        <dbReference type="ARBA" id="ARBA00023125"/>
    </source>
</evidence>
<dbReference type="SUPFAM" id="SSF47598">
    <property type="entry name" value="Ribbon-helix-helix"/>
    <property type="match status" value="1"/>
</dbReference>
<dbReference type="InterPro" id="IPR010985">
    <property type="entry name" value="Ribbon_hlx_hlx"/>
</dbReference>
<dbReference type="Gene3D" id="1.10.1220.10">
    <property type="entry name" value="Met repressor-like"/>
    <property type="match status" value="1"/>
</dbReference>
<dbReference type="PANTHER" id="PTHR34719">
    <property type="entry name" value="NICKEL-RESPONSIVE REGULATOR"/>
    <property type="match status" value="1"/>
</dbReference>
<accession>A0ABW4E207</accession>
<dbReference type="PANTHER" id="PTHR34719:SF2">
    <property type="entry name" value="NICKEL-RESPONSIVE REGULATOR"/>
    <property type="match status" value="1"/>
</dbReference>
<dbReference type="NCBIfam" id="NF003381">
    <property type="entry name" value="PRK04460.1"/>
    <property type="match status" value="1"/>
</dbReference>
<reference evidence="11" key="1">
    <citation type="journal article" date="2019" name="Int. J. Syst. Evol. Microbiol.">
        <title>The Global Catalogue of Microorganisms (GCM) 10K type strain sequencing project: providing services to taxonomists for standard genome sequencing and annotation.</title>
        <authorList>
            <consortium name="The Broad Institute Genomics Platform"/>
            <consortium name="The Broad Institute Genome Sequencing Center for Infectious Disease"/>
            <person name="Wu L."/>
            <person name="Ma J."/>
        </authorList>
    </citation>
    <scope>NUCLEOTIDE SEQUENCE [LARGE SCALE GENOMIC DNA]</scope>
    <source>
        <strain evidence="11">CCM 8875</strain>
    </source>
</reference>
<dbReference type="EMBL" id="JBHTOQ010000054">
    <property type="protein sequence ID" value="MFD1483417.1"/>
    <property type="molecule type" value="Genomic_DNA"/>
</dbReference>
<feature type="binding site" evidence="7">
    <location>
        <position position="87"/>
    </location>
    <ligand>
        <name>Ni(2+)</name>
        <dbReference type="ChEBI" id="CHEBI:49786"/>
    </ligand>
</feature>